<feature type="domain" description="HTH iclR-type" evidence="1">
    <location>
        <begin position="15"/>
        <end position="63"/>
    </location>
</feature>
<dbReference type="SUPFAM" id="SSF46785">
    <property type="entry name" value="Winged helix' DNA-binding domain"/>
    <property type="match status" value="1"/>
</dbReference>
<dbReference type="InterPro" id="IPR036388">
    <property type="entry name" value="WH-like_DNA-bd_sf"/>
</dbReference>
<proteinExistence type="predicted"/>
<comment type="caution">
    <text evidence="2">The sequence shown here is derived from an EMBL/GenBank/DDBJ whole genome shotgun (WGS) entry which is preliminary data.</text>
</comment>
<protein>
    <submittedName>
        <fullName evidence="2">Helix-turn-helix domain-containing protein</fullName>
    </submittedName>
</protein>
<evidence type="ECO:0000259" key="1">
    <source>
        <dbReference type="Pfam" id="PF09339"/>
    </source>
</evidence>
<dbReference type="InterPro" id="IPR005471">
    <property type="entry name" value="Tscrpt_reg_IclR_N"/>
</dbReference>
<dbReference type="GO" id="GO:0003677">
    <property type="term" value="F:DNA binding"/>
    <property type="evidence" value="ECO:0007669"/>
    <property type="project" value="InterPro"/>
</dbReference>
<sequence length="109" mass="11901">MSAAPSAARDGQTGRCLRIIEQLCAHAIEGMSNKELVAALGISPANASRDMALLAELGWAETLPNGRYAPTVRPLSVMRLYQLHVADISTRTEQLERRIDARARQMADL</sequence>
<reference evidence="2" key="2">
    <citation type="submission" date="2021-04" db="EMBL/GenBank/DDBJ databases">
        <authorList>
            <person name="Gilroy R."/>
        </authorList>
    </citation>
    <scope>NUCLEOTIDE SEQUENCE</scope>
    <source>
        <strain evidence="2">CHK186-16707</strain>
    </source>
</reference>
<dbReference type="EMBL" id="DXAN01000023">
    <property type="protein sequence ID" value="HJA08923.1"/>
    <property type="molecule type" value="Genomic_DNA"/>
</dbReference>
<dbReference type="InterPro" id="IPR036390">
    <property type="entry name" value="WH_DNA-bd_sf"/>
</dbReference>
<dbReference type="Gene3D" id="1.10.10.10">
    <property type="entry name" value="Winged helix-like DNA-binding domain superfamily/Winged helix DNA-binding domain"/>
    <property type="match status" value="1"/>
</dbReference>
<evidence type="ECO:0000313" key="2">
    <source>
        <dbReference type="EMBL" id="HJA08923.1"/>
    </source>
</evidence>
<dbReference type="Proteomes" id="UP000824225">
    <property type="component" value="Unassembled WGS sequence"/>
</dbReference>
<organism evidence="2 3">
    <name type="scientific">Candidatus Mailhella merdigallinarum</name>
    <dbReference type="NCBI Taxonomy" id="2838658"/>
    <lineage>
        <taxon>Bacteria</taxon>
        <taxon>Pseudomonadati</taxon>
        <taxon>Thermodesulfobacteriota</taxon>
        <taxon>Desulfovibrionia</taxon>
        <taxon>Desulfovibrionales</taxon>
        <taxon>Desulfovibrionaceae</taxon>
        <taxon>Mailhella</taxon>
    </lineage>
</organism>
<dbReference type="AlphaFoldDB" id="A0A9D2HD41"/>
<evidence type="ECO:0000313" key="3">
    <source>
        <dbReference type="Proteomes" id="UP000824225"/>
    </source>
</evidence>
<name>A0A9D2HD41_9BACT</name>
<dbReference type="Pfam" id="PF09339">
    <property type="entry name" value="HTH_IclR"/>
    <property type="match status" value="1"/>
</dbReference>
<reference evidence="2" key="1">
    <citation type="journal article" date="2021" name="PeerJ">
        <title>Extensive microbial diversity within the chicken gut microbiome revealed by metagenomics and culture.</title>
        <authorList>
            <person name="Gilroy R."/>
            <person name="Ravi A."/>
            <person name="Getino M."/>
            <person name="Pursley I."/>
            <person name="Horton D.L."/>
            <person name="Alikhan N.F."/>
            <person name="Baker D."/>
            <person name="Gharbi K."/>
            <person name="Hall N."/>
            <person name="Watson M."/>
            <person name="Adriaenssens E.M."/>
            <person name="Foster-Nyarko E."/>
            <person name="Jarju S."/>
            <person name="Secka A."/>
            <person name="Antonio M."/>
            <person name="Oren A."/>
            <person name="Chaudhuri R.R."/>
            <person name="La Ragione R."/>
            <person name="Hildebrand F."/>
            <person name="Pallen M.J."/>
        </authorList>
    </citation>
    <scope>NUCLEOTIDE SEQUENCE</scope>
    <source>
        <strain evidence="2">CHK186-16707</strain>
    </source>
</reference>
<accession>A0A9D2HD41</accession>
<gene>
    <name evidence="2" type="ORF">H9962_07015</name>
</gene>
<dbReference type="GO" id="GO:0006355">
    <property type="term" value="P:regulation of DNA-templated transcription"/>
    <property type="evidence" value="ECO:0007669"/>
    <property type="project" value="InterPro"/>
</dbReference>